<evidence type="ECO:0000313" key="5">
    <source>
        <dbReference type="Proteomes" id="UP000190744"/>
    </source>
</evidence>
<dbReference type="InterPro" id="IPR027417">
    <property type="entry name" value="P-loop_NTPase"/>
</dbReference>
<dbReference type="AlphaFoldDB" id="A0A1S9RJH2"/>
<dbReference type="Pfam" id="PF00350">
    <property type="entry name" value="Dynamin_N"/>
    <property type="match status" value="1"/>
</dbReference>
<dbReference type="Pfam" id="PF24564">
    <property type="entry name" value="DUF7605"/>
    <property type="match status" value="1"/>
</dbReference>
<dbReference type="Gene3D" id="3.40.50.300">
    <property type="entry name" value="P-loop containing nucleotide triphosphate hydrolases"/>
    <property type="match status" value="2"/>
</dbReference>
<evidence type="ECO:0008006" key="6">
    <source>
        <dbReference type="Google" id="ProtNLM"/>
    </source>
</evidence>
<evidence type="ECO:0000313" key="4">
    <source>
        <dbReference type="EMBL" id="OOQ85672.1"/>
    </source>
</evidence>
<dbReference type="Proteomes" id="UP000190744">
    <property type="component" value="Unassembled WGS sequence"/>
</dbReference>
<sequence length="891" mass="100443">MEPKEEDTKGDLGGSSTGLASPPLETRMLKMEENQAEQQGIDNPRLQDSLQAVILQLQALATVMGRSHLAQNPSTNLYRLRKGVLRLINFQNPETRIVGLVGNTGVGKSSVINSILGGNSLARTNDDINACTCVIVEYRGVDEKHRQPYTVEVDYMDRKEMREYLEHHLRSYRQWYFELARPKMTRVKDEDWIPADDADDLNGSEDGDEAKLTSNEIVNLQKAQQSTQETFKALFKGSDEPTLKDLVRDDSHEAESEILDTLLAKAIRGLANRPGGEEAILYTEASDGVQECRELLDLLTTDPRGDTPAVWPFIRLIRVYLDAPILQNGLVLADMPGLRDLNYARQEATERYIKRQCHVLGFVTRISRCLTDETIEEINWKTWTELPAIVIATRADEVGGTGSDRGDPIHDQVLRDLDVRIKQVKDEAARACSSMRKAQGSEKGDLAEKWDDLKKEEGNLEFLKKKAQVDYRNSKTTTGMAAMPSRKDMKVFCVGNNDYLTNCNGDSEQEKAYVELSGIPKLRAYCQSIPAEAHMRQLATFFRFKVPSAIASVTLWASGAFDGEQKAKATDISELLEKVEVDLVSHFKSNHGGLVGSTRTELQRLFERRIGGVIDAFRSEWEARCTELCSEWVQWPCGSFAAACRKHGVHSTQTYGDCNWNVQLIEPTCEKMNDAWDEFMHCLNQQQDGIAKEITEKIRQICAPLQGDHGLTHSSRTGLLKSMQFREAMIIDVFHRAFEEAFREAKIVKDNMINFKKNRTAIITKYMLSAYQFANSQRGKGCDSRRKRHMEDHIKPGSSNNSGVIGNYKVLSQNSWSHALKSHFKRLKQKVAELVDQQVIDLHAVAAEQGKMPEAFGDTETAGEVMEQLKVVERTLNLAQESLLEIVSNRK</sequence>
<evidence type="ECO:0000259" key="3">
    <source>
        <dbReference type="Pfam" id="PF24564"/>
    </source>
</evidence>
<dbReference type="SUPFAM" id="SSF52540">
    <property type="entry name" value="P-loop containing nucleoside triphosphate hydrolases"/>
    <property type="match status" value="1"/>
</dbReference>
<accession>A0A1S9RJH2</accession>
<comment type="caution">
    <text evidence="4">The sequence shown here is derived from an EMBL/GenBank/DDBJ whole genome shotgun (WGS) entry which is preliminary data.</text>
</comment>
<feature type="domain" description="DUF7605" evidence="3">
    <location>
        <begin position="619"/>
        <end position="796"/>
    </location>
</feature>
<dbReference type="EMBL" id="LJBN01000167">
    <property type="protein sequence ID" value="OOQ85672.1"/>
    <property type="molecule type" value="Genomic_DNA"/>
</dbReference>
<feature type="compositionally biased region" description="Basic and acidic residues" evidence="1">
    <location>
        <begin position="1"/>
        <end position="10"/>
    </location>
</feature>
<evidence type="ECO:0000256" key="1">
    <source>
        <dbReference type="SAM" id="MobiDB-lite"/>
    </source>
</evidence>
<evidence type="ECO:0000259" key="2">
    <source>
        <dbReference type="Pfam" id="PF00350"/>
    </source>
</evidence>
<dbReference type="PANTHER" id="PTHR36681:SF3">
    <property type="entry name" value="NUCLEAR GTPASE, GERMINAL CENTER-ASSOCIATED, TANDEM DUPLICATE 3"/>
    <property type="match status" value="1"/>
</dbReference>
<feature type="domain" description="Dynamin N-terminal" evidence="2">
    <location>
        <begin position="98"/>
        <end position="377"/>
    </location>
</feature>
<proteinExistence type="predicted"/>
<dbReference type="InterPro" id="IPR056024">
    <property type="entry name" value="DUF7605"/>
</dbReference>
<dbReference type="PANTHER" id="PTHR36681">
    <property type="entry name" value="NUCLEAR GTPASE, GERMINAL CENTER-ASSOCIATED, TANDEM DUPLICATE 3"/>
    <property type="match status" value="1"/>
</dbReference>
<gene>
    <name evidence="4" type="ORF">PEBR_25683</name>
</gene>
<reference evidence="5" key="1">
    <citation type="submission" date="2015-09" db="EMBL/GenBank/DDBJ databases">
        <authorList>
            <person name="Fill T.P."/>
            <person name="Baretta J.F."/>
            <person name="de Almeida L.G."/>
            <person name="Rocha M."/>
            <person name="de Souza D.H."/>
            <person name="Malavazi I."/>
            <person name="Cerdeira L.T."/>
            <person name="Hong H."/>
            <person name="Samborskyy M."/>
            <person name="de Vasconcelos A.T."/>
            <person name="Leadlay P."/>
            <person name="Rodrigues-Filho E."/>
        </authorList>
    </citation>
    <scope>NUCLEOTIDE SEQUENCE [LARGE SCALE GENOMIC DNA]</scope>
    <source>
        <strain evidence="5">LaBioMMi 136</strain>
    </source>
</reference>
<name>A0A1S9RJH2_PENBI</name>
<protein>
    <recommendedName>
        <fullName evidence="6">Nuclear GTPase SLIP-GC</fullName>
    </recommendedName>
</protein>
<dbReference type="InterPro" id="IPR045063">
    <property type="entry name" value="Dynamin_N"/>
</dbReference>
<organism evidence="4 5">
    <name type="scientific">Penicillium brasilianum</name>
    <dbReference type="NCBI Taxonomy" id="104259"/>
    <lineage>
        <taxon>Eukaryota</taxon>
        <taxon>Fungi</taxon>
        <taxon>Dikarya</taxon>
        <taxon>Ascomycota</taxon>
        <taxon>Pezizomycotina</taxon>
        <taxon>Eurotiomycetes</taxon>
        <taxon>Eurotiomycetidae</taxon>
        <taxon>Eurotiales</taxon>
        <taxon>Aspergillaceae</taxon>
        <taxon>Penicillium</taxon>
    </lineage>
</organism>
<feature type="region of interest" description="Disordered" evidence="1">
    <location>
        <begin position="1"/>
        <end position="27"/>
    </location>
</feature>